<name>A0A1A9Z9U5_GLOPL</name>
<reference evidence="1" key="2">
    <citation type="submission" date="2020-05" db="UniProtKB">
        <authorList>
            <consortium name="EnsemblMetazoa"/>
        </authorList>
    </citation>
    <scope>IDENTIFICATION</scope>
    <source>
        <strain evidence="1">IAEA</strain>
    </source>
</reference>
<organism evidence="1 2">
    <name type="scientific">Glossina pallidipes</name>
    <name type="common">Tsetse fly</name>
    <dbReference type="NCBI Taxonomy" id="7398"/>
    <lineage>
        <taxon>Eukaryota</taxon>
        <taxon>Metazoa</taxon>
        <taxon>Ecdysozoa</taxon>
        <taxon>Arthropoda</taxon>
        <taxon>Hexapoda</taxon>
        <taxon>Insecta</taxon>
        <taxon>Pterygota</taxon>
        <taxon>Neoptera</taxon>
        <taxon>Endopterygota</taxon>
        <taxon>Diptera</taxon>
        <taxon>Brachycera</taxon>
        <taxon>Muscomorpha</taxon>
        <taxon>Hippoboscoidea</taxon>
        <taxon>Glossinidae</taxon>
        <taxon>Glossina</taxon>
    </lineage>
</organism>
<dbReference type="EnsemblMetazoa" id="GPAI008042-RA">
    <property type="protein sequence ID" value="GPAI008042-PA"/>
    <property type="gene ID" value="GPAI008042"/>
</dbReference>
<keyword evidence="2" id="KW-1185">Reference proteome</keyword>
<dbReference type="AlphaFoldDB" id="A0A1A9Z9U5"/>
<accession>A0A1A9Z9U5</accession>
<evidence type="ECO:0000313" key="2">
    <source>
        <dbReference type="Proteomes" id="UP000092445"/>
    </source>
</evidence>
<dbReference type="Proteomes" id="UP000092445">
    <property type="component" value="Unassembled WGS sequence"/>
</dbReference>
<evidence type="ECO:0000313" key="1">
    <source>
        <dbReference type="EnsemblMetazoa" id="GPAI008042-PA"/>
    </source>
</evidence>
<protein>
    <submittedName>
        <fullName evidence="1">Uncharacterized protein</fullName>
    </submittedName>
</protein>
<sequence length="110" mass="11773">MDDNGIQNHFYHVKSNETLFSILVFYARRNGNKCSDDSLKEVKENDVLFGNKPSTHHITLTTSSSSSSGSRTTRALTCTEPCLSAGVKLPSVAPGFGTSGHAATPPLAFV</sequence>
<dbReference type="VEuPathDB" id="VectorBase:GPAI008042"/>
<proteinExistence type="predicted"/>
<reference evidence="2" key="1">
    <citation type="submission" date="2014-03" db="EMBL/GenBank/DDBJ databases">
        <authorList>
            <person name="Aksoy S."/>
            <person name="Warren W."/>
            <person name="Wilson R.K."/>
        </authorList>
    </citation>
    <scope>NUCLEOTIDE SEQUENCE [LARGE SCALE GENOMIC DNA]</scope>
    <source>
        <strain evidence="2">IAEA</strain>
    </source>
</reference>